<proteinExistence type="predicted"/>
<gene>
    <name evidence="1" type="ORF">ACFQE9_03660</name>
</gene>
<dbReference type="InterPro" id="IPR036390">
    <property type="entry name" value="WH_DNA-bd_sf"/>
</dbReference>
<dbReference type="Pfam" id="PF10007">
    <property type="entry name" value="DUF2250"/>
    <property type="match status" value="1"/>
</dbReference>
<dbReference type="SUPFAM" id="SSF46785">
    <property type="entry name" value="Winged helix' DNA-binding domain"/>
    <property type="match status" value="1"/>
</dbReference>
<comment type="caution">
    <text evidence="1">The sequence shown here is derived from an EMBL/GenBank/DDBJ whole genome shotgun (WGS) entry which is preliminary data.</text>
</comment>
<protein>
    <submittedName>
        <fullName evidence="1">DUF2250 domain-containing protein</fullName>
    </submittedName>
</protein>
<organism evidence="1 2">
    <name type="scientific">Halopenitus salinus</name>
    <dbReference type="NCBI Taxonomy" id="1198295"/>
    <lineage>
        <taxon>Archaea</taxon>
        <taxon>Methanobacteriati</taxon>
        <taxon>Methanobacteriota</taxon>
        <taxon>Stenosarchaea group</taxon>
        <taxon>Halobacteria</taxon>
        <taxon>Halobacteriales</taxon>
        <taxon>Haloferacaceae</taxon>
        <taxon>Halopenitus</taxon>
    </lineage>
</organism>
<accession>A0ABD5UXU5</accession>
<dbReference type="Proteomes" id="UP001596296">
    <property type="component" value="Unassembled WGS sequence"/>
</dbReference>
<sequence length="84" mass="9315">MAASRCRDLDRTDERVLRYLLESGADYPALIAGNTGLHVAHVERRLETLAETGLVEPVSDEVVYRATERGSERYHASDATPVSE</sequence>
<evidence type="ECO:0000313" key="2">
    <source>
        <dbReference type="Proteomes" id="UP001596296"/>
    </source>
</evidence>
<dbReference type="RefSeq" id="WP_379740482.1">
    <property type="nucleotide sequence ID" value="NZ_JBHSVN010000001.1"/>
</dbReference>
<name>A0ABD5UXU5_9EURY</name>
<evidence type="ECO:0000313" key="1">
    <source>
        <dbReference type="EMBL" id="MFC6891716.1"/>
    </source>
</evidence>
<dbReference type="Gene3D" id="1.10.10.10">
    <property type="entry name" value="Winged helix-like DNA-binding domain superfamily/Winged helix DNA-binding domain"/>
    <property type="match status" value="1"/>
</dbReference>
<dbReference type="EMBL" id="JBHSXL010000003">
    <property type="protein sequence ID" value="MFC6891716.1"/>
    <property type="molecule type" value="Genomic_DNA"/>
</dbReference>
<keyword evidence="2" id="KW-1185">Reference proteome</keyword>
<dbReference type="InterPro" id="IPR019254">
    <property type="entry name" value="DUF2250"/>
</dbReference>
<dbReference type="AlphaFoldDB" id="A0ABD5UXU5"/>
<dbReference type="InterPro" id="IPR036388">
    <property type="entry name" value="WH-like_DNA-bd_sf"/>
</dbReference>
<reference evidence="1 2" key="1">
    <citation type="journal article" date="2019" name="Int. J. Syst. Evol. Microbiol.">
        <title>The Global Catalogue of Microorganisms (GCM) 10K type strain sequencing project: providing services to taxonomists for standard genome sequencing and annotation.</title>
        <authorList>
            <consortium name="The Broad Institute Genomics Platform"/>
            <consortium name="The Broad Institute Genome Sequencing Center for Infectious Disease"/>
            <person name="Wu L."/>
            <person name="Ma J."/>
        </authorList>
    </citation>
    <scope>NUCLEOTIDE SEQUENCE [LARGE SCALE GENOMIC DNA]</scope>
    <source>
        <strain evidence="1 2">SKJ47</strain>
    </source>
</reference>